<dbReference type="Proteomes" id="UP001054945">
    <property type="component" value="Unassembled WGS sequence"/>
</dbReference>
<evidence type="ECO:0000313" key="2">
    <source>
        <dbReference type="EMBL" id="GIY89558.1"/>
    </source>
</evidence>
<dbReference type="AlphaFoldDB" id="A0AAV4X4P3"/>
<feature type="region of interest" description="Disordered" evidence="1">
    <location>
        <begin position="1"/>
        <end position="75"/>
    </location>
</feature>
<protein>
    <submittedName>
        <fullName evidence="2">Uncharacterized protein</fullName>
    </submittedName>
</protein>
<feature type="compositionally biased region" description="Basic and acidic residues" evidence="1">
    <location>
        <begin position="30"/>
        <end position="75"/>
    </location>
</feature>
<dbReference type="EMBL" id="BPLR01017225">
    <property type="protein sequence ID" value="GIY89558.1"/>
    <property type="molecule type" value="Genomic_DNA"/>
</dbReference>
<gene>
    <name evidence="2" type="ORF">CEXT_139781</name>
</gene>
<name>A0AAV4X4P3_CAEEX</name>
<evidence type="ECO:0000313" key="3">
    <source>
        <dbReference type="Proteomes" id="UP001054945"/>
    </source>
</evidence>
<organism evidence="2 3">
    <name type="scientific">Caerostris extrusa</name>
    <name type="common">Bark spider</name>
    <name type="synonym">Caerostris bankana</name>
    <dbReference type="NCBI Taxonomy" id="172846"/>
    <lineage>
        <taxon>Eukaryota</taxon>
        <taxon>Metazoa</taxon>
        <taxon>Ecdysozoa</taxon>
        <taxon>Arthropoda</taxon>
        <taxon>Chelicerata</taxon>
        <taxon>Arachnida</taxon>
        <taxon>Araneae</taxon>
        <taxon>Araneomorphae</taxon>
        <taxon>Entelegynae</taxon>
        <taxon>Araneoidea</taxon>
        <taxon>Araneidae</taxon>
        <taxon>Caerostris</taxon>
    </lineage>
</organism>
<proteinExistence type="predicted"/>
<feature type="compositionally biased region" description="Polar residues" evidence="1">
    <location>
        <begin position="13"/>
        <end position="22"/>
    </location>
</feature>
<comment type="caution">
    <text evidence="2">The sequence shown here is derived from an EMBL/GenBank/DDBJ whole genome shotgun (WGS) entry which is preliminary data.</text>
</comment>
<sequence length="108" mass="12243">MTPPGFEPETCGTEGQSASSPLGHQAPRWMDGRTEGRMEREGRTTEGRPEGWTERRTAGRMDGKKDGRKEGWTEGRTDERTLQFTLPLNCESSKFRSQTFLFKCGLTR</sequence>
<accession>A0AAV4X4P3</accession>
<evidence type="ECO:0000256" key="1">
    <source>
        <dbReference type="SAM" id="MobiDB-lite"/>
    </source>
</evidence>
<reference evidence="2 3" key="1">
    <citation type="submission" date="2021-06" db="EMBL/GenBank/DDBJ databases">
        <title>Caerostris extrusa draft genome.</title>
        <authorList>
            <person name="Kono N."/>
            <person name="Arakawa K."/>
        </authorList>
    </citation>
    <scope>NUCLEOTIDE SEQUENCE [LARGE SCALE GENOMIC DNA]</scope>
</reference>
<keyword evidence="3" id="KW-1185">Reference proteome</keyword>